<evidence type="ECO:0000256" key="1">
    <source>
        <dbReference type="SAM" id="MobiDB-lite"/>
    </source>
</evidence>
<reference evidence="3" key="1">
    <citation type="journal article" date="2019" name="Int. J. Syst. Evol. Microbiol.">
        <title>The Global Catalogue of Microorganisms (GCM) 10K type strain sequencing project: providing services to taxonomists for standard genome sequencing and annotation.</title>
        <authorList>
            <consortium name="The Broad Institute Genomics Platform"/>
            <consortium name="The Broad Institute Genome Sequencing Center for Infectious Disease"/>
            <person name="Wu L."/>
            <person name="Ma J."/>
        </authorList>
    </citation>
    <scope>NUCLEOTIDE SEQUENCE [LARGE SCALE GENOMIC DNA]</scope>
    <source>
        <strain evidence="3">JCM 18298</strain>
    </source>
</reference>
<evidence type="ECO:0000313" key="3">
    <source>
        <dbReference type="Proteomes" id="UP001500603"/>
    </source>
</evidence>
<accession>A0ABP9KA72</accession>
<feature type="region of interest" description="Disordered" evidence="1">
    <location>
        <begin position="71"/>
        <end position="91"/>
    </location>
</feature>
<organism evidence="2 3">
    <name type="scientific">Nocardia callitridis</name>
    <dbReference type="NCBI Taxonomy" id="648753"/>
    <lineage>
        <taxon>Bacteria</taxon>
        <taxon>Bacillati</taxon>
        <taxon>Actinomycetota</taxon>
        <taxon>Actinomycetes</taxon>
        <taxon>Mycobacteriales</taxon>
        <taxon>Nocardiaceae</taxon>
        <taxon>Nocardia</taxon>
    </lineage>
</organism>
<comment type="caution">
    <text evidence="2">The sequence shown here is derived from an EMBL/GenBank/DDBJ whole genome shotgun (WGS) entry which is preliminary data.</text>
</comment>
<protein>
    <submittedName>
        <fullName evidence="2">Uncharacterized protein</fullName>
    </submittedName>
</protein>
<gene>
    <name evidence="2" type="ORF">GCM10023318_26620</name>
</gene>
<sequence>MLRGSATEQAATEQARAAGFPLTIAMGRLSRPYAHPVLREGSDFLAMAPPLLPFPGLLIYLTGASRPKSLPRVRISTTTPPRGRGGRDWSADRLVGAPRTVVTSPTKLSIRRRHALEQRISIR</sequence>
<evidence type="ECO:0000313" key="2">
    <source>
        <dbReference type="EMBL" id="GAA5053121.1"/>
    </source>
</evidence>
<name>A0ABP9KA72_9NOCA</name>
<keyword evidence="3" id="KW-1185">Reference proteome</keyword>
<dbReference type="Proteomes" id="UP001500603">
    <property type="component" value="Unassembled WGS sequence"/>
</dbReference>
<proteinExistence type="predicted"/>
<dbReference type="EMBL" id="BAABJM010000002">
    <property type="protein sequence ID" value="GAA5053121.1"/>
    <property type="molecule type" value="Genomic_DNA"/>
</dbReference>